<evidence type="ECO:0000256" key="1">
    <source>
        <dbReference type="SAM" id="MobiDB-lite"/>
    </source>
</evidence>
<dbReference type="eggNOG" id="ENOG502SJG5">
    <property type="taxonomic scope" value="Eukaryota"/>
</dbReference>
<dbReference type="KEGG" id="adl:AURDEDRAFT_77193"/>
<dbReference type="InterPro" id="IPR040898">
    <property type="entry name" value="CxC6"/>
</dbReference>
<dbReference type="OrthoDB" id="2527272at2759"/>
<protein>
    <recommendedName>
        <fullName evidence="2">CxC6 like cysteine cluster associated with KDZ domain-containing protein</fullName>
    </recommendedName>
</protein>
<feature type="compositionally biased region" description="Acidic residues" evidence="1">
    <location>
        <begin position="305"/>
        <end position="324"/>
    </location>
</feature>
<gene>
    <name evidence="3" type="ORF">AURDEDRAFT_77193</name>
</gene>
<name>J0L9S5_AURST</name>
<accession>J0L9S5</accession>
<dbReference type="InParanoid" id="J0L9S5"/>
<reference evidence="4" key="1">
    <citation type="journal article" date="2012" name="Science">
        <title>The Paleozoic origin of enzymatic lignin decomposition reconstructed from 31 fungal genomes.</title>
        <authorList>
            <person name="Floudas D."/>
            <person name="Binder M."/>
            <person name="Riley R."/>
            <person name="Barry K."/>
            <person name="Blanchette R.A."/>
            <person name="Henrissat B."/>
            <person name="Martinez A.T."/>
            <person name="Otillar R."/>
            <person name="Spatafora J.W."/>
            <person name="Yadav J.S."/>
            <person name="Aerts A."/>
            <person name="Benoit I."/>
            <person name="Boyd A."/>
            <person name="Carlson A."/>
            <person name="Copeland A."/>
            <person name="Coutinho P.M."/>
            <person name="de Vries R.P."/>
            <person name="Ferreira P."/>
            <person name="Findley K."/>
            <person name="Foster B."/>
            <person name="Gaskell J."/>
            <person name="Glotzer D."/>
            <person name="Gorecki P."/>
            <person name="Heitman J."/>
            <person name="Hesse C."/>
            <person name="Hori C."/>
            <person name="Igarashi K."/>
            <person name="Jurgens J.A."/>
            <person name="Kallen N."/>
            <person name="Kersten P."/>
            <person name="Kohler A."/>
            <person name="Kuees U."/>
            <person name="Kumar T.K.A."/>
            <person name="Kuo A."/>
            <person name="LaButti K."/>
            <person name="Larrondo L.F."/>
            <person name="Lindquist E."/>
            <person name="Ling A."/>
            <person name="Lombard V."/>
            <person name="Lucas S."/>
            <person name="Lundell T."/>
            <person name="Martin R."/>
            <person name="McLaughlin D.J."/>
            <person name="Morgenstern I."/>
            <person name="Morin E."/>
            <person name="Murat C."/>
            <person name="Nagy L.G."/>
            <person name="Nolan M."/>
            <person name="Ohm R.A."/>
            <person name="Patyshakuliyeva A."/>
            <person name="Rokas A."/>
            <person name="Ruiz-Duenas F.J."/>
            <person name="Sabat G."/>
            <person name="Salamov A."/>
            <person name="Samejima M."/>
            <person name="Schmutz J."/>
            <person name="Slot J.C."/>
            <person name="St John F."/>
            <person name="Stenlid J."/>
            <person name="Sun H."/>
            <person name="Sun S."/>
            <person name="Syed K."/>
            <person name="Tsang A."/>
            <person name="Wiebenga A."/>
            <person name="Young D."/>
            <person name="Pisabarro A."/>
            <person name="Eastwood D.C."/>
            <person name="Martin F."/>
            <person name="Cullen D."/>
            <person name="Grigoriev I.V."/>
            <person name="Hibbett D.S."/>
        </authorList>
    </citation>
    <scope>NUCLEOTIDE SEQUENCE [LARGE SCALE GENOMIC DNA]</scope>
    <source>
        <strain evidence="4">TFB10046</strain>
    </source>
</reference>
<sequence length="324" mass="37017">IDGIVMGPLHCAYDDCFAPLKDGSTGVVCAEHFLAFGKKCHVRGCSQSLHRDTRACINHQTEWKEHQAQFARQSVISMCRCIHQANADPQEWNPNQRTWPNPPAHDDDGEPILPPRKNYFAPGRWYCLELMVAPCGVPIVFELFNKSELPKKIIDFIEKHHPMPATKSQYYIIDKACMVLRSLIRGGKWEEWKHSICLIVDTYHYINHHITDYVCRKWCNSAPMDGSAPNLVISNTRPDGSTEHRRAFNSQAAEQLNAWISGYQPILNSMTVPNLLWYVLVMLFLHACVFEQHTAKRDQRASAMGDEEGEKDLDQPDASELDED</sequence>
<dbReference type="AlphaFoldDB" id="J0L9S5"/>
<dbReference type="Proteomes" id="UP000006514">
    <property type="component" value="Unassembled WGS sequence"/>
</dbReference>
<feature type="region of interest" description="Disordered" evidence="1">
    <location>
        <begin position="298"/>
        <end position="324"/>
    </location>
</feature>
<keyword evidence="4" id="KW-1185">Reference proteome</keyword>
<organism evidence="3 4">
    <name type="scientific">Auricularia subglabra (strain TFB-10046 / SS5)</name>
    <name type="common">White-rot fungus</name>
    <name type="synonym">Auricularia delicata (strain TFB10046)</name>
    <dbReference type="NCBI Taxonomy" id="717982"/>
    <lineage>
        <taxon>Eukaryota</taxon>
        <taxon>Fungi</taxon>
        <taxon>Dikarya</taxon>
        <taxon>Basidiomycota</taxon>
        <taxon>Agaricomycotina</taxon>
        <taxon>Agaricomycetes</taxon>
        <taxon>Auriculariales</taxon>
        <taxon>Auriculariaceae</taxon>
        <taxon>Auricularia</taxon>
    </lineage>
</organism>
<evidence type="ECO:0000259" key="2">
    <source>
        <dbReference type="Pfam" id="PF18721"/>
    </source>
</evidence>
<proteinExistence type="predicted"/>
<evidence type="ECO:0000313" key="4">
    <source>
        <dbReference type="Proteomes" id="UP000006514"/>
    </source>
</evidence>
<feature type="domain" description="CxC6 like cysteine cluster associated with KDZ" evidence="2">
    <location>
        <begin position="1"/>
        <end position="66"/>
    </location>
</feature>
<dbReference type="EMBL" id="JH688419">
    <property type="protein sequence ID" value="EJD33131.1"/>
    <property type="molecule type" value="Genomic_DNA"/>
</dbReference>
<feature type="non-terminal residue" evidence="3">
    <location>
        <position position="1"/>
    </location>
</feature>
<dbReference type="OMA" id="INHHITD"/>
<evidence type="ECO:0000313" key="3">
    <source>
        <dbReference type="EMBL" id="EJD33131.1"/>
    </source>
</evidence>
<dbReference type="Pfam" id="PF18721">
    <property type="entry name" value="CxC6"/>
    <property type="match status" value="1"/>
</dbReference>